<comment type="caution">
    <text evidence="1">The sequence shown here is derived from an EMBL/GenBank/DDBJ whole genome shotgun (WGS) entry which is preliminary data.</text>
</comment>
<name>A0A4C1Z546_EUMVA</name>
<gene>
    <name evidence="1" type="ORF">EVAR_59664_1</name>
</gene>
<dbReference type="EMBL" id="BGZK01001527">
    <property type="protein sequence ID" value="GBP81725.1"/>
    <property type="molecule type" value="Genomic_DNA"/>
</dbReference>
<evidence type="ECO:0000313" key="2">
    <source>
        <dbReference type="Proteomes" id="UP000299102"/>
    </source>
</evidence>
<dbReference type="Proteomes" id="UP000299102">
    <property type="component" value="Unassembled WGS sequence"/>
</dbReference>
<accession>A0A4C1Z546</accession>
<protein>
    <submittedName>
        <fullName evidence="1">Uncharacterized protein</fullName>
    </submittedName>
</protein>
<reference evidence="1 2" key="1">
    <citation type="journal article" date="2019" name="Commun. Biol.">
        <title>The bagworm genome reveals a unique fibroin gene that provides high tensile strength.</title>
        <authorList>
            <person name="Kono N."/>
            <person name="Nakamura H."/>
            <person name="Ohtoshi R."/>
            <person name="Tomita M."/>
            <person name="Numata K."/>
            <person name="Arakawa K."/>
        </authorList>
    </citation>
    <scope>NUCLEOTIDE SEQUENCE [LARGE SCALE GENOMIC DNA]</scope>
</reference>
<sequence>MLILRTPPPAGCRGSCDVTSRPAAPPSLSAVQAWVRGRSQHGTTNSYQYKFVINRGCARYWLYVLDHWRARRVRGWPLSLAQTATER</sequence>
<keyword evidence="2" id="KW-1185">Reference proteome</keyword>
<evidence type="ECO:0000313" key="1">
    <source>
        <dbReference type="EMBL" id="GBP81725.1"/>
    </source>
</evidence>
<proteinExistence type="predicted"/>
<dbReference type="AlphaFoldDB" id="A0A4C1Z546"/>
<organism evidence="1 2">
    <name type="scientific">Eumeta variegata</name>
    <name type="common">Bagworm moth</name>
    <name type="synonym">Eumeta japonica</name>
    <dbReference type="NCBI Taxonomy" id="151549"/>
    <lineage>
        <taxon>Eukaryota</taxon>
        <taxon>Metazoa</taxon>
        <taxon>Ecdysozoa</taxon>
        <taxon>Arthropoda</taxon>
        <taxon>Hexapoda</taxon>
        <taxon>Insecta</taxon>
        <taxon>Pterygota</taxon>
        <taxon>Neoptera</taxon>
        <taxon>Endopterygota</taxon>
        <taxon>Lepidoptera</taxon>
        <taxon>Glossata</taxon>
        <taxon>Ditrysia</taxon>
        <taxon>Tineoidea</taxon>
        <taxon>Psychidae</taxon>
        <taxon>Oiketicinae</taxon>
        <taxon>Eumeta</taxon>
    </lineage>
</organism>